<feature type="transmembrane region" description="Helical" evidence="1">
    <location>
        <begin position="109"/>
        <end position="126"/>
    </location>
</feature>
<keyword evidence="1" id="KW-0472">Membrane</keyword>
<protein>
    <recommendedName>
        <fullName evidence="3">Transporter</fullName>
    </recommendedName>
</protein>
<gene>
    <name evidence="2" type="ORF">NFG58_03900</name>
</gene>
<accession>A0AAU7KK31</accession>
<feature type="transmembrane region" description="Helical" evidence="1">
    <location>
        <begin position="21"/>
        <end position="38"/>
    </location>
</feature>
<feature type="transmembrane region" description="Helical" evidence="1">
    <location>
        <begin position="138"/>
        <end position="158"/>
    </location>
</feature>
<evidence type="ECO:0008006" key="3">
    <source>
        <dbReference type="Google" id="ProtNLM"/>
    </source>
</evidence>
<evidence type="ECO:0000256" key="1">
    <source>
        <dbReference type="SAM" id="Phobius"/>
    </source>
</evidence>
<sequence>MLNTPPSITPTISFRATCARALLYILIIGAMMQGVLWETGLPEKIRFSEVGFTESMQTLWLLISCLLLIYARQVLGGLPRVTLLMFGLLGAALIREQDAFLDAYVFDGAWQTLVTLLLLPILYCVLRQRHAFVREFEEFVESFAFGLFAAGFLCTFAFSRLYGRSEMWEALLAERYVRVFKDAAEEVTELFGYTLLMFAMVELVLWIRRRQAKSE</sequence>
<dbReference type="EMBL" id="CP098827">
    <property type="protein sequence ID" value="XBO71862.1"/>
    <property type="molecule type" value="Genomic_DNA"/>
</dbReference>
<dbReference type="RefSeq" id="WP_348827627.1">
    <property type="nucleotide sequence ID" value="NZ_CP098827.1"/>
</dbReference>
<keyword evidence="1" id="KW-1133">Transmembrane helix</keyword>
<dbReference type="AlphaFoldDB" id="A0AAU7KK31"/>
<evidence type="ECO:0000313" key="2">
    <source>
        <dbReference type="EMBL" id="XBO71862.1"/>
    </source>
</evidence>
<keyword evidence="1" id="KW-0812">Transmembrane</keyword>
<feature type="transmembrane region" description="Helical" evidence="1">
    <location>
        <begin position="50"/>
        <end position="70"/>
    </location>
</feature>
<organism evidence="2">
    <name type="scientific">Halomonas sp. RT37</name>
    <dbReference type="NCBI Taxonomy" id="2950872"/>
    <lineage>
        <taxon>Bacteria</taxon>
        <taxon>Pseudomonadati</taxon>
        <taxon>Pseudomonadota</taxon>
        <taxon>Gammaproteobacteria</taxon>
        <taxon>Oceanospirillales</taxon>
        <taxon>Halomonadaceae</taxon>
        <taxon>Halomonas</taxon>
    </lineage>
</organism>
<feature type="transmembrane region" description="Helical" evidence="1">
    <location>
        <begin position="77"/>
        <end position="94"/>
    </location>
</feature>
<reference evidence="2" key="1">
    <citation type="submission" date="2022-06" db="EMBL/GenBank/DDBJ databases">
        <title>A novel DMS-producing enzyme.</title>
        <authorList>
            <person name="Zhang Y."/>
        </authorList>
    </citation>
    <scope>NUCLEOTIDE SEQUENCE</scope>
    <source>
        <strain evidence="2">RT37</strain>
    </source>
</reference>
<feature type="transmembrane region" description="Helical" evidence="1">
    <location>
        <begin position="190"/>
        <end position="207"/>
    </location>
</feature>
<name>A0AAU7KK31_9GAMM</name>
<proteinExistence type="predicted"/>